<proteinExistence type="predicted"/>
<dbReference type="InterPro" id="IPR011883">
    <property type="entry name" value="PaaD-like"/>
</dbReference>
<reference evidence="5 6" key="1">
    <citation type="submission" date="2019-03" db="EMBL/GenBank/DDBJ databases">
        <title>Thermus tengchongensis species for the arsenic transformation mechanism.</title>
        <authorList>
            <person name="Yuan G.C."/>
        </authorList>
    </citation>
    <scope>NUCLEOTIDE SEQUENCE [LARGE SCALE GENOMIC DNA]</scope>
    <source>
        <strain evidence="4 6">15W</strain>
        <strain evidence="3 5">15Y</strain>
    </source>
</reference>
<accession>A0A4Y9FA30</accession>
<evidence type="ECO:0000313" key="5">
    <source>
        <dbReference type="Proteomes" id="UP000297244"/>
    </source>
</evidence>
<dbReference type="Gene3D" id="3.30.300.130">
    <property type="entry name" value="Fe-S cluster assembly (FSCA)"/>
    <property type="match status" value="1"/>
</dbReference>
<evidence type="ECO:0000313" key="3">
    <source>
        <dbReference type="EMBL" id="TFU17729.1"/>
    </source>
</evidence>
<dbReference type="OrthoDB" id="3684942at2"/>
<name>A0A4Y9FA30_9DEIN</name>
<sequence>MVPPGGDAVRGPLGSGGQGMVERYWEALKGVRDPEIPVLNIVEMGMVLGVEAEGEKVRVRFRPTFSGCPALRLIREEMEKALRGAGAKEVEVVEARTPWSTEAMAAEAKEKLRAYGIAPPLPLPMAEVAQEDPPCPRCGSGQVVLKNAFGATLCKMLYQCQACGEVFEAFKAV</sequence>
<gene>
    <name evidence="4" type="primary">paaJ</name>
    <name evidence="3" type="ORF">E0489_02825</name>
    <name evidence="4" type="ORF">E0687_08260</name>
</gene>
<protein>
    <submittedName>
        <fullName evidence="4">Phenylacetate-CoA oxygenase subunit PaaJ</fullName>
    </submittedName>
</protein>
<evidence type="ECO:0000313" key="4">
    <source>
        <dbReference type="EMBL" id="TFU26024.1"/>
    </source>
</evidence>
<dbReference type="Pfam" id="PF01883">
    <property type="entry name" value="FeS_assembly_P"/>
    <property type="match status" value="1"/>
</dbReference>
<evidence type="ECO:0000259" key="2">
    <source>
        <dbReference type="Pfam" id="PF23451"/>
    </source>
</evidence>
<dbReference type="EMBL" id="SJZF01000013">
    <property type="protein sequence ID" value="TFU26024.1"/>
    <property type="molecule type" value="Genomic_DNA"/>
</dbReference>
<dbReference type="InterPro" id="IPR052339">
    <property type="entry name" value="Fe-S_Maturation_MIP18"/>
</dbReference>
<dbReference type="AlphaFoldDB" id="A0A4Y9FA30"/>
<dbReference type="InterPro" id="IPR034904">
    <property type="entry name" value="FSCA_dom_sf"/>
</dbReference>
<dbReference type="EMBL" id="SKBL01000002">
    <property type="protein sequence ID" value="TFU17729.1"/>
    <property type="molecule type" value="Genomic_DNA"/>
</dbReference>
<dbReference type="PANTHER" id="PTHR42831:SF3">
    <property type="entry name" value="1,2-PHENYLACETYL-COA EPOXIDASE, SUBUNIT D-RELATED"/>
    <property type="match status" value="1"/>
</dbReference>
<dbReference type="Pfam" id="PF23451">
    <property type="entry name" value="Zn_ribbon_PaaD"/>
    <property type="match status" value="1"/>
</dbReference>
<dbReference type="NCBIfam" id="TIGR02159">
    <property type="entry name" value="PA_CoA_Oxy4"/>
    <property type="match status" value="1"/>
</dbReference>
<evidence type="ECO:0000259" key="1">
    <source>
        <dbReference type="Pfam" id="PF01883"/>
    </source>
</evidence>
<dbReference type="SUPFAM" id="SSF117916">
    <property type="entry name" value="Fe-S cluster assembly (FSCA) domain-like"/>
    <property type="match status" value="1"/>
</dbReference>
<keyword evidence="5" id="KW-1185">Reference proteome</keyword>
<comment type="caution">
    <text evidence="4">The sequence shown here is derived from an EMBL/GenBank/DDBJ whole genome shotgun (WGS) entry which is preliminary data.</text>
</comment>
<feature type="domain" description="PaaD zinc beta ribbon" evidence="2">
    <location>
        <begin position="130"/>
        <end position="171"/>
    </location>
</feature>
<evidence type="ECO:0000313" key="6">
    <source>
        <dbReference type="Proteomes" id="UP000297668"/>
    </source>
</evidence>
<dbReference type="PANTHER" id="PTHR42831">
    <property type="entry name" value="FE-S PROTEIN MATURATION AUXILIARY FACTOR YITW"/>
    <property type="match status" value="1"/>
</dbReference>
<dbReference type="Proteomes" id="UP000297668">
    <property type="component" value="Unassembled WGS sequence"/>
</dbReference>
<organism evidence="4 6">
    <name type="scientific">Thermus tengchongensis</name>
    <dbReference type="NCBI Taxonomy" id="1214928"/>
    <lineage>
        <taxon>Bacteria</taxon>
        <taxon>Thermotogati</taxon>
        <taxon>Deinococcota</taxon>
        <taxon>Deinococci</taxon>
        <taxon>Thermales</taxon>
        <taxon>Thermaceae</taxon>
        <taxon>Thermus</taxon>
    </lineage>
</organism>
<dbReference type="InterPro" id="IPR002744">
    <property type="entry name" value="MIP18-like"/>
</dbReference>
<dbReference type="InterPro" id="IPR056572">
    <property type="entry name" value="Zn_ribbon_PaaD"/>
</dbReference>
<dbReference type="STRING" id="1449357.GCA_000744175_01773"/>
<feature type="domain" description="MIP18 family-like" evidence="1">
    <location>
        <begin position="25"/>
        <end position="92"/>
    </location>
</feature>
<dbReference type="Proteomes" id="UP000297244">
    <property type="component" value="Unassembled WGS sequence"/>
</dbReference>